<keyword evidence="3" id="KW-1185">Reference proteome</keyword>
<dbReference type="Proteomes" id="UP000002037">
    <property type="component" value="Unassembled WGS sequence"/>
</dbReference>
<proteinExistence type="predicted"/>
<dbReference type="AlphaFoldDB" id="C5M697"/>
<dbReference type="InterPro" id="IPR036412">
    <property type="entry name" value="HAD-like_sf"/>
</dbReference>
<sequence length="260" mass="29025">MTKTTKNGPKSDILSMMKKDGKVTKPSVSSKPKSSTPETHIEEKVNNSDPSSWQVIGSHLIKKLPSSLSISIDKIKIAAFDLDGTLIKTKSGGKFARGPDDWQWWNDNVVEKLVEFHKDGYVIVIFSNQGGVLAVPKSSKSYINFTTKLNQVTKELQSHGIESNLFIYASPKRPSGKKSQTLPNLSSDSLHASMRKPQSGMWDSFLQDLKDKDVLQEVDYDNSFFIGDAAGRKKDFSDSDLEFSKNINLKFQTPDELFTN</sequence>
<dbReference type="KEGG" id="ctp:CTRG_01378"/>
<gene>
    <name evidence="2" type="ORF">CTRG_01378</name>
</gene>
<dbReference type="Gene3D" id="3.40.50.1000">
    <property type="entry name" value="HAD superfamily/HAD-like"/>
    <property type="match status" value="1"/>
</dbReference>
<feature type="region of interest" description="Disordered" evidence="1">
    <location>
        <begin position="172"/>
        <end position="195"/>
    </location>
</feature>
<dbReference type="InterPro" id="IPR013954">
    <property type="entry name" value="PNK3P"/>
</dbReference>
<dbReference type="InterPro" id="IPR023214">
    <property type="entry name" value="HAD_sf"/>
</dbReference>
<name>C5M697_CANTT</name>
<feature type="compositionally biased region" description="Low complexity" evidence="1">
    <location>
        <begin position="24"/>
        <end position="37"/>
    </location>
</feature>
<dbReference type="SUPFAM" id="SSF56784">
    <property type="entry name" value="HAD-like"/>
    <property type="match status" value="1"/>
</dbReference>
<feature type="region of interest" description="Disordered" evidence="1">
    <location>
        <begin position="1"/>
        <end position="49"/>
    </location>
</feature>
<dbReference type="NCBIfam" id="TIGR01662">
    <property type="entry name" value="HAD-SF-IIIA"/>
    <property type="match status" value="1"/>
</dbReference>
<evidence type="ECO:0000313" key="2">
    <source>
        <dbReference type="EMBL" id="EER34517.1"/>
    </source>
</evidence>
<accession>C5M697</accession>
<protein>
    <recommendedName>
        <fullName evidence="4">DNA 3'-phosphatase</fullName>
    </recommendedName>
</protein>
<dbReference type="InterPro" id="IPR006551">
    <property type="entry name" value="Polynucleotide_phosphatase"/>
</dbReference>
<dbReference type="InterPro" id="IPR006549">
    <property type="entry name" value="HAD-SF_hydro_IIIA"/>
</dbReference>
<dbReference type="PANTHER" id="PTHR12083">
    <property type="entry name" value="BIFUNCTIONAL POLYNUCLEOTIDE PHOSPHATASE/KINASE"/>
    <property type="match status" value="1"/>
</dbReference>
<dbReference type="PANTHER" id="PTHR12083:SF9">
    <property type="entry name" value="BIFUNCTIONAL POLYNUCLEOTIDE PHOSPHATASE_KINASE"/>
    <property type="match status" value="1"/>
</dbReference>
<evidence type="ECO:0000313" key="3">
    <source>
        <dbReference type="Proteomes" id="UP000002037"/>
    </source>
</evidence>
<organism evidence="2 3">
    <name type="scientific">Candida tropicalis (strain ATCC MYA-3404 / T1)</name>
    <name type="common">Yeast</name>
    <dbReference type="NCBI Taxonomy" id="294747"/>
    <lineage>
        <taxon>Eukaryota</taxon>
        <taxon>Fungi</taxon>
        <taxon>Dikarya</taxon>
        <taxon>Ascomycota</taxon>
        <taxon>Saccharomycotina</taxon>
        <taxon>Pichiomycetes</taxon>
        <taxon>Debaryomycetaceae</taxon>
        <taxon>Candida/Lodderomyces clade</taxon>
        <taxon>Candida</taxon>
    </lineage>
</organism>
<dbReference type="NCBIfam" id="TIGR01664">
    <property type="entry name" value="DNA-3'-Pase"/>
    <property type="match status" value="1"/>
</dbReference>
<dbReference type="HOGENOM" id="CLU_014938_0_0_1"/>
<feature type="compositionally biased region" description="Polar residues" evidence="1">
    <location>
        <begin position="177"/>
        <end position="190"/>
    </location>
</feature>
<dbReference type="GO" id="GO:0046403">
    <property type="term" value="F:polynucleotide 3'-phosphatase activity"/>
    <property type="evidence" value="ECO:0007669"/>
    <property type="project" value="TreeGrafter"/>
</dbReference>
<evidence type="ECO:0000256" key="1">
    <source>
        <dbReference type="SAM" id="MobiDB-lite"/>
    </source>
</evidence>
<dbReference type="GO" id="GO:0046404">
    <property type="term" value="F:ATP-dependent polydeoxyribonucleotide 5'-hydroxyl-kinase activity"/>
    <property type="evidence" value="ECO:0007669"/>
    <property type="project" value="TreeGrafter"/>
</dbReference>
<dbReference type="Pfam" id="PF08645">
    <property type="entry name" value="PNK3P"/>
    <property type="match status" value="1"/>
</dbReference>
<dbReference type="EMBL" id="GG692396">
    <property type="protein sequence ID" value="EER34517.1"/>
    <property type="molecule type" value="Genomic_DNA"/>
</dbReference>
<dbReference type="GeneID" id="8296439"/>
<dbReference type="GO" id="GO:0003690">
    <property type="term" value="F:double-stranded DNA binding"/>
    <property type="evidence" value="ECO:0007669"/>
    <property type="project" value="TreeGrafter"/>
</dbReference>
<evidence type="ECO:0008006" key="4">
    <source>
        <dbReference type="Google" id="ProtNLM"/>
    </source>
</evidence>
<dbReference type="STRING" id="294747.C5M697"/>
<dbReference type="RefSeq" id="XP_002547072.1">
    <property type="nucleotide sequence ID" value="XM_002547026.1"/>
</dbReference>
<dbReference type="eggNOG" id="KOG2134">
    <property type="taxonomic scope" value="Eukaryota"/>
</dbReference>
<dbReference type="GO" id="GO:0006281">
    <property type="term" value="P:DNA repair"/>
    <property type="evidence" value="ECO:0007669"/>
    <property type="project" value="TreeGrafter"/>
</dbReference>
<dbReference type="OrthoDB" id="19045at2759"/>
<reference evidence="2 3" key="1">
    <citation type="journal article" date="2009" name="Nature">
        <title>Evolution of pathogenicity and sexual reproduction in eight Candida genomes.</title>
        <authorList>
            <person name="Butler G."/>
            <person name="Rasmussen M.D."/>
            <person name="Lin M.F."/>
            <person name="Santos M.A."/>
            <person name="Sakthikumar S."/>
            <person name="Munro C.A."/>
            <person name="Rheinbay E."/>
            <person name="Grabherr M."/>
            <person name="Forche A."/>
            <person name="Reedy J.L."/>
            <person name="Agrafioti I."/>
            <person name="Arnaud M.B."/>
            <person name="Bates S."/>
            <person name="Brown A.J."/>
            <person name="Brunke S."/>
            <person name="Costanzo M.C."/>
            <person name="Fitzpatrick D.A."/>
            <person name="de Groot P.W."/>
            <person name="Harris D."/>
            <person name="Hoyer L.L."/>
            <person name="Hube B."/>
            <person name="Klis F.M."/>
            <person name="Kodira C."/>
            <person name="Lennard N."/>
            <person name="Logue M.E."/>
            <person name="Martin R."/>
            <person name="Neiman A.M."/>
            <person name="Nikolaou E."/>
            <person name="Quail M.A."/>
            <person name="Quinn J."/>
            <person name="Santos M.C."/>
            <person name="Schmitzberger F.F."/>
            <person name="Sherlock G."/>
            <person name="Shah P."/>
            <person name="Silverstein K.A."/>
            <person name="Skrzypek M.S."/>
            <person name="Soll D."/>
            <person name="Staggs R."/>
            <person name="Stansfield I."/>
            <person name="Stumpf M.P."/>
            <person name="Sudbery P.E."/>
            <person name="Srikantha T."/>
            <person name="Zeng Q."/>
            <person name="Berman J."/>
            <person name="Berriman M."/>
            <person name="Heitman J."/>
            <person name="Gow N.A."/>
            <person name="Lorenz M.C."/>
            <person name="Birren B.W."/>
            <person name="Kellis M."/>
            <person name="Cuomo C.A."/>
        </authorList>
    </citation>
    <scope>NUCLEOTIDE SEQUENCE [LARGE SCALE GENOMIC DNA]</scope>
    <source>
        <strain evidence="3">ATCC MYA-3404 / T1</strain>
    </source>
</reference>
<dbReference type="VEuPathDB" id="FungiDB:CTRG_01378"/>